<keyword evidence="4" id="KW-0445">Lipid transport</keyword>
<dbReference type="GO" id="GO:0005324">
    <property type="term" value="F:long-chain fatty acid transmembrane transporter activity"/>
    <property type="evidence" value="ECO:0007669"/>
    <property type="project" value="TreeGrafter"/>
</dbReference>
<dbReference type="AlphaFoldDB" id="A0AAW0QCM5"/>
<evidence type="ECO:0000256" key="3">
    <source>
        <dbReference type="ARBA" id="ARBA00022832"/>
    </source>
</evidence>
<reference evidence="12" key="1">
    <citation type="submission" date="2024-04" db="EMBL/GenBank/DDBJ databases">
        <title>Salinicola lusitanus LLJ914,a marine bacterium isolated from the Okinawa Trough.</title>
        <authorList>
            <person name="Li J."/>
        </authorList>
    </citation>
    <scope>NUCLEOTIDE SEQUENCE [LARGE SCALE GENOMIC DNA]</scope>
</reference>
<dbReference type="FunFam" id="3.30.300.30:FF:000002">
    <property type="entry name" value="Long-chain fatty acid transport protein 1"/>
    <property type="match status" value="1"/>
</dbReference>
<dbReference type="GO" id="GO:0005886">
    <property type="term" value="C:plasma membrane"/>
    <property type="evidence" value="ECO:0007669"/>
    <property type="project" value="TreeGrafter"/>
</dbReference>
<proteinExistence type="inferred from homology"/>
<evidence type="ECO:0000256" key="1">
    <source>
        <dbReference type="ARBA" id="ARBA00006432"/>
    </source>
</evidence>
<keyword evidence="3" id="KW-0276">Fatty acid metabolism</keyword>
<evidence type="ECO:0000313" key="11">
    <source>
        <dbReference type="EMBL" id="KAK7940446.1"/>
    </source>
</evidence>
<dbReference type="PROSITE" id="PS00455">
    <property type="entry name" value="AMP_BINDING"/>
    <property type="match status" value="1"/>
</dbReference>
<dbReference type="EMBL" id="JBBPFD010000002">
    <property type="protein sequence ID" value="KAK7940446.1"/>
    <property type="molecule type" value="Genomic_DNA"/>
</dbReference>
<dbReference type="InterPro" id="IPR042099">
    <property type="entry name" value="ANL_N_sf"/>
</dbReference>
<dbReference type="EC" id="6.2.1.3" evidence="6"/>
<dbReference type="GO" id="GO:0001579">
    <property type="term" value="P:medium-chain fatty acid transport"/>
    <property type="evidence" value="ECO:0007669"/>
    <property type="project" value="TreeGrafter"/>
</dbReference>
<comment type="catalytic activity">
    <reaction evidence="9">
        <text>tetracosanoate + ATP + CoA = tetracosanoyl-CoA + AMP + diphosphate</text>
        <dbReference type="Rhea" id="RHEA:33639"/>
        <dbReference type="ChEBI" id="CHEBI:30616"/>
        <dbReference type="ChEBI" id="CHEBI:31014"/>
        <dbReference type="ChEBI" id="CHEBI:33019"/>
        <dbReference type="ChEBI" id="CHEBI:57287"/>
        <dbReference type="ChEBI" id="CHEBI:65052"/>
        <dbReference type="ChEBI" id="CHEBI:456215"/>
    </reaction>
    <physiologicalReaction direction="left-to-right" evidence="9">
        <dbReference type="Rhea" id="RHEA:33640"/>
    </physiologicalReaction>
</comment>
<keyword evidence="4" id="KW-0813">Transport</keyword>
<evidence type="ECO:0000256" key="5">
    <source>
        <dbReference type="ARBA" id="ARBA00023098"/>
    </source>
</evidence>
<keyword evidence="5" id="KW-0443">Lipid metabolism</keyword>
<dbReference type="GO" id="GO:0044539">
    <property type="term" value="P:long-chain fatty acid import into cell"/>
    <property type="evidence" value="ECO:0007669"/>
    <property type="project" value="TreeGrafter"/>
</dbReference>
<evidence type="ECO:0000256" key="2">
    <source>
        <dbReference type="ARBA" id="ARBA00022598"/>
    </source>
</evidence>
<evidence type="ECO:0000256" key="8">
    <source>
        <dbReference type="ARBA" id="ARBA00041297"/>
    </source>
</evidence>
<gene>
    <name evidence="11" type="ORF">WMY93_003772</name>
</gene>
<evidence type="ECO:0000259" key="10">
    <source>
        <dbReference type="Pfam" id="PF00501"/>
    </source>
</evidence>
<sequence>MARLVPIQAPQRGLNEASSVLKACLSLCFHADRMHNAASVSASLGSLGLLRFFGVSWSWSLAAGLGVYVGTKSWKYFYIAARTVRRDLNGLYVLVRVKLALWRYMKNGSNILSVFAETVKRHPHKPALIYEATGETWTFTQLDELSNAVAHWAQDQGWVSGDVVALFMESRPLQVALWLGLAKVGVEAALINFNLRQDSLLHCLGDSGCRAIVFGAELADAIQDVSASLNQSMVRFCSGELGAAQLSGLKAQTLEPLLLSAARHPPSLCHPPKNMNDRLFYIYTSGTTGLPKAAIVVHSRYYRITAFGYFAFRMHPDDIIYDCLPLYHSAGNIVGVGQCLINGLTVVVKRKFSASRFWDDCIKYNCTIVQYIGEICRYLLSQPVQPSEKRHKVRLAIGNGLRPSVWEAFTQRFGVKQIGEFYGATECNCSIANMDGKVGACGFNSRILPFVYPIRLPGEPGLLVGRINQMDPLRRFDGYANPEATKKKIAYNVFKKNDTAYLSGDVLVMDDFGYMYFRDRGGDTFRWKGENVSTTEVEGILSNLLNQTDVAVYGVAVPGVEGKAGMAAIADTTGTFDPKCFLQKVQKALPSYSRPVFLRISPQVDTTGTFKIQKTRLQREGYDPRHTADQIYFLNARAACYEVVDEELFCAITEGKVSL</sequence>
<feature type="domain" description="AMP-dependent synthetase/ligase" evidence="10">
    <location>
        <begin position="115"/>
        <end position="442"/>
    </location>
</feature>
<dbReference type="InterPro" id="IPR045851">
    <property type="entry name" value="AMP-bd_C_sf"/>
</dbReference>
<dbReference type="GO" id="GO:0005789">
    <property type="term" value="C:endoplasmic reticulum membrane"/>
    <property type="evidence" value="ECO:0007669"/>
    <property type="project" value="TreeGrafter"/>
</dbReference>
<dbReference type="PANTHER" id="PTHR43107:SF7">
    <property type="entry name" value="LONG-CHAIN FATTY ACID TRANSPORT PROTEIN 1"/>
    <property type="match status" value="1"/>
</dbReference>
<accession>A0AAW0QCM5</accession>
<keyword evidence="2" id="KW-0436">Ligase</keyword>
<name>A0AAW0QCM5_9GOBI</name>
<dbReference type="Gene3D" id="3.30.300.30">
    <property type="match status" value="1"/>
</dbReference>
<protein>
    <recommendedName>
        <fullName evidence="6">long-chain-fatty-acid--CoA ligase</fullName>
        <ecNumber evidence="6">6.2.1.3</ecNumber>
    </recommendedName>
    <alternativeName>
        <fullName evidence="8">Long-chain-fatty-acid--CoA ligase</fullName>
    </alternativeName>
</protein>
<dbReference type="Proteomes" id="UP001460270">
    <property type="component" value="Unassembled WGS sequence"/>
</dbReference>
<evidence type="ECO:0000256" key="4">
    <source>
        <dbReference type="ARBA" id="ARBA00023055"/>
    </source>
</evidence>
<keyword evidence="12" id="KW-1185">Reference proteome</keyword>
<comment type="catalytic activity">
    <reaction evidence="7">
        <text>a very long-chain fatty acid + ATP + CoA = a very long-chain fatty acyl-CoA + AMP + diphosphate</text>
        <dbReference type="Rhea" id="RHEA:54536"/>
        <dbReference type="ChEBI" id="CHEBI:30616"/>
        <dbReference type="ChEBI" id="CHEBI:33019"/>
        <dbReference type="ChEBI" id="CHEBI:57287"/>
        <dbReference type="ChEBI" id="CHEBI:58950"/>
        <dbReference type="ChEBI" id="CHEBI:138261"/>
        <dbReference type="ChEBI" id="CHEBI:456215"/>
    </reaction>
    <physiologicalReaction direction="left-to-right" evidence="7">
        <dbReference type="Rhea" id="RHEA:54537"/>
    </physiologicalReaction>
</comment>
<evidence type="ECO:0000256" key="6">
    <source>
        <dbReference type="ARBA" id="ARBA00026121"/>
    </source>
</evidence>
<evidence type="ECO:0000256" key="9">
    <source>
        <dbReference type="ARBA" id="ARBA00048666"/>
    </source>
</evidence>
<dbReference type="InterPro" id="IPR020845">
    <property type="entry name" value="AMP-binding_CS"/>
</dbReference>
<comment type="caution">
    <text evidence="11">The sequence shown here is derived from an EMBL/GenBank/DDBJ whole genome shotgun (WGS) entry which is preliminary data.</text>
</comment>
<evidence type="ECO:0000313" key="12">
    <source>
        <dbReference type="Proteomes" id="UP001460270"/>
    </source>
</evidence>
<dbReference type="Gene3D" id="3.40.50.12780">
    <property type="entry name" value="N-terminal domain of ligase-like"/>
    <property type="match status" value="1"/>
</dbReference>
<evidence type="ECO:0000256" key="7">
    <source>
        <dbReference type="ARBA" id="ARBA00036527"/>
    </source>
</evidence>
<dbReference type="GO" id="GO:0090434">
    <property type="term" value="F:oleoyl-CoA ligase activity"/>
    <property type="evidence" value="ECO:0007669"/>
    <property type="project" value="TreeGrafter"/>
</dbReference>
<dbReference type="GO" id="GO:0005743">
    <property type="term" value="C:mitochondrial inner membrane"/>
    <property type="evidence" value="ECO:0007669"/>
    <property type="project" value="TreeGrafter"/>
</dbReference>
<dbReference type="InterPro" id="IPR000873">
    <property type="entry name" value="AMP-dep_synth/lig_dom"/>
</dbReference>
<comment type="similarity">
    <text evidence="1">Belongs to the ATP-dependent AMP-binding enzyme family.</text>
</comment>
<dbReference type="Pfam" id="PF00501">
    <property type="entry name" value="AMP-binding"/>
    <property type="match status" value="1"/>
</dbReference>
<dbReference type="SUPFAM" id="SSF56801">
    <property type="entry name" value="Acetyl-CoA synthetase-like"/>
    <property type="match status" value="1"/>
</dbReference>
<organism evidence="11 12">
    <name type="scientific">Mugilogobius chulae</name>
    <name type="common">yellowstripe goby</name>
    <dbReference type="NCBI Taxonomy" id="88201"/>
    <lineage>
        <taxon>Eukaryota</taxon>
        <taxon>Metazoa</taxon>
        <taxon>Chordata</taxon>
        <taxon>Craniata</taxon>
        <taxon>Vertebrata</taxon>
        <taxon>Euteleostomi</taxon>
        <taxon>Actinopterygii</taxon>
        <taxon>Neopterygii</taxon>
        <taxon>Teleostei</taxon>
        <taxon>Neoteleostei</taxon>
        <taxon>Acanthomorphata</taxon>
        <taxon>Gobiaria</taxon>
        <taxon>Gobiiformes</taxon>
        <taxon>Gobioidei</taxon>
        <taxon>Gobiidae</taxon>
        <taxon>Gobionellinae</taxon>
        <taxon>Mugilogobius</taxon>
    </lineage>
</organism>
<dbReference type="PANTHER" id="PTHR43107">
    <property type="entry name" value="LONG-CHAIN FATTY ACID TRANSPORT PROTEIN"/>
    <property type="match status" value="1"/>
</dbReference>